<protein>
    <submittedName>
        <fullName evidence="1">Uncharacterized protein</fullName>
    </submittedName>
</protein>
<gene>
    <name evidence="1" type="ORF">B296_00029940</name>
</gene>
<dbReference type="AlphaFoldDB" id="A0A426YC53"/>
<dbReference type="Proteomes" id="UP000287651">
    <property type="component" value="Unassembled WGS sequence"/>
</dbReference>
<evidence type="ECO:0000313" key="1">
    <source>
        <dbReference type="EMBL" id="RRT49287.1"/>
    </source>
</evidence>
<organism evidence="1 2">
    <name type="scientific">Ensete ventricosum</name>
    <name type="common">Abyssinian banana</name>
    <name type="synonym">Musa ensete</name>
    <dbReference type="NCBI Taxonomy" id="4639"/>
    <lineage>
        <taxon>Eukaryota</taxon>
        <taxon>Viridiplantae</taxon>
        <taxon>Streptophyta</taxon>
        <taxon>Embryophyta</taxon>
        <taxon>Tracheophyta</taxon>
        <taxon>Spermatophyta</taxon>
        <taxon>Magnoliopsida</taxon>
        <taxon>Liliopsida</taxon>
        <taxon>Zingiberales</taxon>
        <taxon>Musaceae</taxon>
        <taxon>Ensete</taxon>
    </lineage>
</organism>
<sequence length="106" mass="12774">MRSKYRKKEQIFRLTLSAYPVGPMRSDETRRINNCRVEKRVVEKKIKNYEKAALDWSLIEKSARRWVRVRRMFPGNTSSGGRGWRQETMWYVDRPVYRNLTLDATC</sequence>
<proteinExistence type="predicted"/>
<comment type="caution">
    <text evidence="1">The sequence shown here is derived from an EMBL/GenBank/DDBJ whole genome shotgun (WGS) entry which is preliminary data.</text>
</comment>
<dbReference type="EMBL" id="AMZH03013429">
    <property type="protein sequence ID" value="RRT49287.1"/>
    <property type="molecule type" value="Genomic_DNA"/>
</dbReference>
<accession>A0A426YC53</accession>
<reference evidence="1 2" key="1">
    <citation type="journal article" date="2014" name="Agronomy (Basel)">
        <title>A Draft Genome Sequence for Ensete ventricosum, the Drought-Tolerant Tree Against Hunger.</title>
        <authorList>
            <person name="Harrison J."/>
            <person name="Moore K.A."/>
            <person name="Paszkiewicz K."/>
            <person name="Jones T."/>
            <person name="Grant M."/>
            <person name="Ambacheew D."/>
            <person name="Muzemil S."/>
            <person name="Studholme D.J."/>
        </authorList>
    </citation>
    <scope>NUCLEOTIDE SEQUENCE [LARGE SCALE GENOMIC DNA]</scope>
</reference>
<name>A0A426YC53_ENSVE</name>
<evidence type="ECO:0000313" key="2">
    <source>
        <dbReference type="Proteomes" id="UP000287651"/>
    </source>
</evidence>